<evidence type="ECO:0000256" key="1">
    <source>
        <dbReference type="ARBA" id="ARBA00022898"/>
    </source>
</evidence>
<dbReference type="PANTHER" id="PTHR30244:SF9">
    <property type="entry name" value="PROTEIN RV3402C"/>
    <property type="match status" value="1"/>
</dbReference>
<dbReference type="PANTHER" id="PTHR30244">
    <property type="entry name" value="TRANSAMINASE"/>
    <property type="match status" value="1"/>
</dbReference>
<dbReference type="InterPro" id="IPR015424">
    <property type="entry name" value="PyrdxlP-dep_Trfase"/>
</dbReference>
<proteinExistence type="predicted"/>
<evidence type="ECO:0000313" key="3">
    <source>
        <dbReference type="Proteomes" id="UP001148614"/>
    </source>
</evidence>
<name>A0A9W8N7Q6_9PEZI</name>
<dbReference type="InterPro" id="IPR015421">
    <property type="entry name" value="PyrdxlP-dep_Trfase_major"/>
</dbReference>
<dbReference type="EMBL" id="JANPWZ010002063">
    <property type="protein sequence ID" value="KAJ3561476.1"/>
    <property type="molecule type" value="Genomic_DNA"/>
</dbReference>
<dbReference type="Gene3D" id="3.40.640.10">
    <property type="entry name" value="Type I PLP-dependent aspartate aminotransferase-like (Major domain)"/>
    <property type="match status" value="1"/>
</dbReference>
<dbReference type="Gene3D" id="3.90.1150.10">
    <property type="entry name" value="Aspartate Aminotransferase, domain 1"/>
    <property type="match status" value="1"/>
</dbReference>
<organism evidence="2 3">
    <name type="scientific">Xylaria arbuscula</name>
    <dbReference type="NCBI Taxonomy" id="114810"/>
    <lineage>
        <taxon>Eukaryota</taxon>
        <taxon>Fungi</taxon>
        <taxon>Dikarya</taxon>
        <taxon>Ascomycota</taxon>
        <taxon>Pezizomycotina</taxon>
        <taxon>Sordariomycetes</taxon>
        <taxon>Xylariomycetidae</taxon>
        <taxon>Xylariales</taxon>
        <taxon>Xylariaceae</taxon>
        <taxon>Xylaria</taxon>
    </lineage>
</organism>
<keyword evidence="1" id="KW-0663">Pyridoxal phosphate</keyword>
<dbReference type="Proteomes" id="UP001148614">
    <property type="component" value="Unassembled WGS sequence"/>
</dbReference>
<keyword evidence="3" id="KW-1185">Reference proteome</keyword>
<dbReference type="SUPFAM" id="SSF53383">
    <property type="entry name" value="PLP-dependent transferases"/>
    <property type="match status" value="1"/>
</dbReference>
<sequence length="704" mass="76212">MTTLAVSRQLAILGGRPVFSAAKPVPQIFPAGHEHFGEHGAIASILANEATPSAALAASRQRFVDKDVMNETRSSHRLSLQRRIASLLELDDKYSVACLNSGTHALQAALKALLPNSHKDGGRNEVIVPATTVASTIQAVLQEGFLPVLCDVDARTWVLDINAAAAAITDKTAAIVTVDWLGTQISLGPFRDLADKHGLKLISDSAQSLVPTKCKPPAALLADALIYSFGYPKVFQSGVGGVLVCDKKLAQAVEKGPVNLFRHEAMSEVNAFLGLRALDSPEEILEERSRAISLYRHLLADVPGLSFQHIPVGSCSNFYQPSVLVDPRKFHLNSDDLCAVLEAENVSLASDRMLCIANISRLRDFCRVPSDISISQKLGSNSFTLIVFPGMTRDTITTICEIIKQAYEQAASILAINNSPKDCLIISPMPADLTLNDSEMASKYRNHLLVELLYPERDFVTRGLADSPPSRVLIPFNGLVAADVSIDQLLRRFQEKRQWTVGDTVYGDIEVLARLGGLVITGLFSDACLQPLDESGSSASVGLCVEEDGHLVVRKTSVNDGIDGNGRPWLRRQCRFLDSSAAVAKTDMFVKPLNKQYCDDEAAGIVSIAFPYVDSLSVGELAFAGVGSGPMLTILKRMIGEMAASVWIEGVEDAPTDFIQQAHLRRMERRIQIARLQVPALHEVANMEHAGGAPRSLCHPAAQD</sequence>
<reference evidence="2" key="1">
    <citation type="submission" date="2022-07" db="EMBL/GenBank/DDBJ databases">
        <title>Genome Sequence of Xylaria arbuscula.</title>
        <authorList>
            <person name="Buettner E."/>
        </authorList>
    </citation>
    <scope>NUCLEOTIDE SEQUENCE</scope>
    <source>
        <strain evidence="2">VT107</strain>
    </source>
</reference>
<dbReference type="GO" id="GO:0000271">
    <property type="term" value="P:polysaccharide biosynthetic process"/>
    <property type="evidence" value="ECO:0007669"/>
    <property type="project" value="TreeGrafter"/>
</dbReference>
<dbReference type="InterPro" id="IPR000653">
    <property type="entry name" value="DegT/StrS_aminotransferase"/>
</dbReference>
<gene>
    <name evidence="2" type="ORF">NPX13_g8933</name>
</gene>
<evidence type="ECO:0000313" key="2">
    <source>
        <dbReference type="EMBL" id="KAJ3561476.1"/>
    </source>
</evidence>
<protein>
    <submittedName>
        <fullName evidence="2">Uncharacterized protein</fullName>
    </submittedName>
</protein>
<comment type="caution">
    <text evidence="2">The sequence shown here is derived from an EMBL/GenBank/DDBJ whole genome shotgun (WGS) entry which is preliminary data.</text>
</comment>
<dbReference type="AlphaFoldDB" id="A0A9W8N7Q6"/>
<dbReference type="Pfam" id="PF01041">
    <property type="entry name" value="DegT_DnrJ_EryC1"/>
    <property type="match status" value="1"/>
</dbReference>
<dbReference type="GO" id="GO:0030170">
    <property type="term" value="F:pyridoxal phosphate binding"/>
    <property type="evidence" value="ECO:0007669"/>
    <property type="project" value="TreeGrafter"/>
</dbReference>
<dbReference type="GO" id="GO:0008483">
    <property type="term" value="F:transaminase activity"/>
    <property type="evidence" value="ECO:0007669"/>
    <property type="project" value="TreeGrafter"/>
</dbReference>
<dbReference type="InterPro" id="IPR015422">
    <property type="entry name" value="PyrdxlP-dep_Trfase_small"/>
</dbReference>
<accession>A0A9W8N7Q6</accession>